<dbReference type="OrthoDB" id="2414723at2759"/>
<keyword evidence="3" id="KW-1185">Reference proteome</keyword>
<protein>
    <submittedName>
        <fullName evidence="2">Uncharacterized protein</fullName>
    </submittedName>
</protein>
<feature type="compositionally biased region" description="Low complexity" evidence="1">
    <location>
        <begin position="1"/>
        <end position="10"/>
    </location>
</feature>
<evidence type="ECO:0000256" key="1">
    <source>
        <dbReference type="SAM" id="MobiDB-lite"/>
    </source>
</evidence>
<organism evidence="2 3">
    <name type="scientific">Vitrella brassicaformis (strain CCMP3155)</name>
    <dbReference type="NCBI Taxonomy" id="1169540"/>
    <lineage>
        <taxon>Eukaryota</taxon>
        <taxon>Sar</taxon>
        <taxon>Alveolata</taxon>
        <taxon>Colpodellida</taxon>
        <taxon>Vitrellaceae</taxon>
        <taxon>Vitrella</taxon>
    </lineage>
</organism>
<dbReference type="Gene3D" id="3.30.710.10">
    <property type="entry name" value="Potassium Channel Kv1.1, Chain A"/>
    <property type="match status" value="1"/>
</dbReference>
<feature type="region of interest" description="Disordered" evidence="1">
    <location>
        <begin position="1"/>
        <end position="28"/>
    </location>
</feature>
<proteinExistence type="predicted"/>
<dbReference type="InParanoid" id="A0A0G4FFV0"/>
<reference evidence="2 3" key="1">
    <citation type="submission" date="2014-11" db="EMBL/GenBank/DDBJ databases">
        <authorList>
            <person name="Zhu J."/>
            <person name="Qi W."/>
            <person name="Song R."/>
        </authorList>
    </citation>
    <scope>NUCLEOTIDE SEQUENCE [LARGE SCALE GENOMIC DNA]</scope>
</reference>
<dbReference type="EMBL" id="CDMY01000432">
    <property type="protein sequence ID" value="CEM12063.1"/>
    <property type="molecule type" value="Genomic_DNA"/>
</dbReference>
<name>A0A0G4FFV0_VITBC</name>
<accession>A0A0G4FFV0</accession>
<dbReference type="PhylomeDB" id="A0A0G4FFV0"/>
<evidence type="ECO:0000313" key="2">
    <source>
        <dbReference type="EMBL" id="CEM12063.1"/>
    </source>
</evidence>
<dbReference type="VEuPathDB" id="CryptoDB:Vbra_9150"/>
<evidence type="ECO:0000313" key="3">
    <source>
        <dbReference type="Proteomes" id="UP000041254"/>
    </source>
</evidence>
<dbReference type="Proteomes" id="UP000041254">
    <property type="component" value="Unassembled WGS sequence"/>
</dbReference>
<sequence>MAAAAAASGAGEKRKRPNGSDGDEDECGHLREAIEQALSIAEKLREIENGLIQRERAIGGTADTSEPSAERMRDMLAFNVAGEIVKARRSTLCAVKGTVIALLFSGRFDDAFVRDKDERIFLQMFPDAWKWLVGKLNTYVGVQTIDTIVIPPSRQNDTPFKYWVELLMSDPGYKRRANRVQIPLLTQDQQQQQGEGGQEQQDSDAEALCVELPSMIRRAKDARDAQMERLEAIKPLLKTGDSEEDSLVSIEVSGATVTVTKGVATSLGADSTFANMFTKYDPDSHEEDPEYVRRIVDVVARSHMKGTAIKAVDVPAEYVRGAVGETDLKGFRHALTMYGLDSDRYLGPADGLLTTDHLHKMRRWCEGEEDAPANIPSCVGEPVVRMYKATVDGWRWLDFFDAVKGHSPLLLICKVADSNELFASIIEGPIEVTGPAESTHNTISYAFKLQGTDSHPYVGYFGRNSNMYIAGTQERLTDFIDFSSPDSELTAVLYATSLFFGIRPAAQLIGAPAAASDEIMKRCQGVTFEENQPDGWRQWERPTVRPSDHGGGDDRVFLPVSVKGWHFDVSELEAYKLA</sequence>
<gene>
    <name evidence="2" type="ORF">Vbra_9150</name>
</gene>
<dbReference type="InterPro" id="IPR011333">
    <property type="entry name" value="SKP1/BTB/POZ_sf"/>
</dbReference>
<dbReference type="AlphaFoldDB" id="A0A0G4FFV0"/>